<evidence type="ECO:0000313" key="1">
    <source>
        <dbReference type="EMBL" id="GJT98611.1"/>
    </source>
</evidence>
<protein>
    <submittedName>
        <fullName evidence="1">Uncharacterized protein</fullName>
    </submittedName>
</protein>
<accession>A0ABQ5IEP3</accession>
<dbReference type="Proteomes" id="UP001151760">
    <property type="component" value="Unassembled WGS sequence"/>
</dbReference>
<name>A0ABQ5IEP3_9ASTR</name>
<comment type="caution">
    <text evidence="1">The sequence shown here is derived from an EMBL/GenBank/DDBJ whole genome shotgun (WGS) entry which is preliminary data.</text>
</comment>
<reference evidence="1" key="2">
    <citation type="submission" date="2022-01" db="EMBL/GenBank/DDBJ databases">
        <authorList>
            <person name="Yamashiro T."/>
            <person name="Shiraishi A."/>
            <person name="Satake H."/>
            <person name="Nakayama K."/>
        </authorList>
    </citation>
    <scope>NUCLEOTIDE SEQUENCE</scope>
</reference>
<reference evidence="1" key="1">
    <citation type="journal article" date="2022" name="Int. J. Mol. Sci.">
        <title>Draft Genome of Tanacetum Coccineum: Genomic Comparison of Closely Related Tanacetum-Family Plants.</title>
        <authorList>
            <person name="Yamashiro T."/>
            <person name="Shiraishi A."/>
            <person name="Nakayama K."/>
            <person name="Satake H."/>
        </authorList>
    </citation>
    <scope>NUCLEOTIDE SEQUENCE</scope>
</reference>
<keyword evidence="2" id="KW-1185">Reference proteome</keyword>
<gene>
    <name evidence="1" type="ORF">Tco_1094129</name>
</gene>
<dbReference type="EMBL" id="BQNB010020692">
    <property type="protein sequence ID" value="GJT98611.1"/>
    <property type="molecule type" value="Genomic_DNA"/>
</dbReference>
<evidence type="ECO:0000313" key="2">
    <source>
        <dbReference type="Proteomes" id="UP001151760"/>
    </source>
</evidence>
<proteinExistence type="predicted"/>
<sequence length="167" mass="18713">MALSPSLEYTSIRALVSFSKPNGSKFQSDYGHRVKHYFGGKRSTLGKFPISKPSPGSIYSLVMVKHRDPKTSASWEDPHDYPLDCPDCEDSQFCHSSRVSHPQLHLGIRYHYSDRLTTEKLVNEIGKLRAISSHVLGASEVQIPQDDLDNLILTEEEEDGATEVLDP</sequence>
<organism evidence="1 2">
    <name type="scientific">Tanacetum coccineum</name>
    <dbReference type="NCBI Taxonomy" id="301880"/>
    <lineage>
        <taxon>Eukaryota</taxon>
        <taxon>Viridiplantae</taxon>
        <taxon>Streptophyta</taxon>
        <taxon>Embryophyta</taxon>
        <taxon>Tracheophyta</taxon>
        <taxon>Spermatophyta</taxon>
        <taxon>Magnoliopsida</taxon>
        <taxon>eudicotyledons</taxon>
        <taxon>Gunneridae</taxon>
        <taxon>Pentapetalae</taxon>
        <taxon>asterids</taxon>
        <taxon>campanulids</taxon>
        <taxon>Asterales</taxon>
        <taxon>Asteraceae</taxon>
        <taxon>Asteroideae</taxon>
        <taxon>Anthemideae</taxon>
        <taxon>Anthemidinae</taxon>
        <taxon>Tanacetum</taxon>
    </lineage>
</organism>